<protein>
    <submittedName>
        <fullName evidence="2">Uncharacterized protein</fullName>
    </submittedName>
</protein>
<dbReference type="OrthoDB" id="7865437at2"/>
<keyword evidence="1" id="KW-0472">Membrane</keyword>
<gene>
    <name evidence="2" type="ORF">SAMN05444339_10292</name>
</gene>
<accession>A0A1M4WEV2</accession>
<dbReference type="Proteomes" id="UP000183987">
    <property type="component" value="Unassembled WGS sequence"/>
</dbReference>
<feature type="transmembrane region" description="Helical" evidence="1">
    <location>
        <begin position="64"/>
        <end position="85"/>
    </location>
</feature>
<dbReference type="EMBL" id="FQUE01000002">
    <property type="protein sequence ID" value="SHE79779.1"/>
    <property type="molecule type" value="Genomic_DNA"/>
</dbReference>
<feature type="transmembrane region" description="Helical" evidence="1">
    <location>
        <begin position="35"/>
        <end position="52"/>
    </location>
</feature>
<keyword evidence="1" id="KW-1133">Transmembrane helix</keyword>
<keyword evidence="1" id="KW-0812">Transmembrane</keyword>
<name>A0A1M4WEV2_LOKAT</name>
<evidence type="ECO:0000313" key="2">
    <source>
        <dbReference type="EMBL" id="SHE79779.1"/>
    </source>
</evidence>
<dbReference type="RefSeq" id="WP_072856252.1">
    <property type="nucleotide sequence ID" value="NZ_FQUE01000002.1"/>
</dbReference>
<dbReference type="AlphaFoldDB" id="A0A1M4WEV2"/>
<dbReference type="STRING" id="366533.SAMN05444339_10292"/>
<evidence type="ECO:0000256" key="1">
    <source>
        <dbReference type="SAM" id="Phobius"/>
    </source>
</evidence>
<reference evidence="3" key="1">
    <citation type="submission" date="2016-11" db="EMBL/GenBank/DDBJ databases">
        <authorList>
            <person name="Varghese N."/>
            <person name="Submissions S."/>
        </authorList>
    </citation>
    <scope>NUCLEOTIDE SEQUENCE [LARGE SCALE GENOMIC DNA]</scope>
    <source>
        <strain evidence="3">DSM 29326</strain>
    </source>
</reference>
<proteinExistence type="predicted"/>
<sequence length="98" mass="10899">MTTLYLANQTTSLCVVILCWWLAHQYSRDEPPGRMIAVGFSLVGFSILITALGRGVNTINGADIVPWMIVVTKLATIFTFVAISIRRHQVNVSKYGDR</sequence>
<keyword evidence="3" id="KW-1185">Reference proteome</keyword>
<organism evidence="2 3">
    <name type="scientific">Loktanella atrilutea</name>
    <dbReference type="NCBI Taxonomy" id="366533"/>
    <lineage>
        <taxon>Bacteria</taxon>
        <taxon>Pseudomonadati</taxon>
        <taxon>Pseudomonadota</taxon>
        <taxon>Alphaproteobacteria</taxon>
        <taxon>Rhodobacterales</taxon>
        <taxon>Roseobacteraceae</taxon>
        <taxon>Loktanella</taxon>
    </lineage>
</organism>
<feature type="transmembrane region" description="Helical" evidence="1">
    <location>
        <begin position="6"/>
        <end position="23"/>
    </location>
</feature>
<evidence type="ECO:0000313" key="3">
    <source>
        <dbReference type="Proteomes" id="UP000183987"/>
    </source>
</evidence>